<evidence type="ECO:0000313" key="3">
    <source>
        <dbReference type="EMBL" id="KFU92426.1"/>
    </source>
</evidence>
<feature type="domain" description="Integrator complex subunit 5 C-terminal" evidence="2">
    <location>
        <begin position="353"/>
        <end position="723"/>
    </location>
</feature>
<dbReference type="PANTHER" id="PTHR31697:SF2">
    <property type="entry name" value="INTEGRATOR COMPLEX SUBUNIT 5"/>
    <property type="match status" value="1"/>
</dbReference>
<gene>
    <name evidence="3" type="ORF">M959_06374</name>
</gene>
<feature type="non-terminal residue" evidence="3">
    <location>
        <position position="723"/>
    </location>
</feature>
<keyword evidence="4" id="KW-1185">Reference proteome</keyword>
<name>A0A093BNE1_CHAPE</name>
<feature type="domain" description="Integrator complex subunit 5 N-terminal" evidence="1">
    <location>
        <begin position="5"/>
        <end position="214"/>
    </location>
</feature>
<evidence type="ECO:0000259" key="2">
    <source>
        <dbReference type="Pfam" id="PF14838"/>
    </source>
</evidence>
<dbReference type="GO" id="GO:0034472">
    <property type="term" value="P:snRNA 3'-end processing"/>
    <property type="evidence" value="ECO:0007669"/>
    <property type="project" value="TreeGrafter"/>
</dbReference>
<dbReference type="Pfam" id="PF14838">
    <property type="entry name" value="INTS5_C"/>
    <property type="match status" value="2"/>
</dbReference>
<reference evidence="3 4" key="1">
    <citation type="submission" date="2013-08" db="EMBL/GenBank/DDBJ databases">
        <title>Genome evolution of avian class.</title>
        <authorList>
            <person name="Zhang G."/>
            <person name="Li C."/>
        </authorList>
    </citation>
    <scope>NUCLEOTIDE SEQUENCE [LARGE SCALE GENOMIC DNA]</scope>
    <source>
        <strain evidence="3">M959</strain>
    </source>
</reference>
<feature type="domain" description="Integrator complex subunit 5 C-terminal" evidence="2">
    <location>
        <begin position="238"/>
        <end position="351"/>
    </location>
</feature>
<dbReference type="Pfam" id="PF14837">
    <property type="entry name" value="INTS5_N"/>
    <property type="match status" value="1"/>
</dbReference>
<organism evidence="3 4">
    <name type="scientific">Chaetura pelagica</name>
    <name type="common">Chimney swift</name>
    <name type="synonym">Hirundo pelagica</name>
    <dbReference type="NCBI Taxonomy" id="8897"/>
    <lineage>
        <taxon>Eukaryota</taxon>
        <taxon>Metazoa</taxon>
        <taxon>Chordata</taxon>
        <taxon>Craniata</taxon>
        <taxon>Vertebrata</taxon>
        <taxon>Euteleostomi</taxon>
        <taxon>Archelosauria</taxon>
        <taxon>Archosauria</taxon>
        <taxon>Dinosauria</taxon>
        <taxon>Saurischia</taxon>
        <taxon>Theropoda</taxon>
        <taxon>Coelurosauria</taxon>
        <taxon>Aves</taxon>
        <taxon>Neognathae</taxon>
        <taxon>Neoaves</taxon>
        <taxon>Strisores</taxon>
        <taxon>Apodiformes</taxon>
        <taxon>Apodidae</taxon>
        <taxon>Apodinae</taxon>
        <taxon>Chaetura</taxon>
    </lineage>
</organism>
<protein>
    <submittedName>
        <fullName evidence="3">Integrator complex subunit 5</fullName>
    </submittedName>
</protein>
<reference evidence="4" key="2">
    <citation type="journal article" date="2014" name="Science">
        <title>Comparative genomics reveals insights into avian genome evolution and adaptation.</title>
        <authorList>
            <consortium name="Avian Genome Consortium"/>
            <person name="Zhang G."/>
            <person name="Li C."/>
            <person name="Li Q."/>
            <person name="Li B."/>
            <person name="Larkin D.M."/>
            <person name="Lee C."/>
            <person name="Storz J.F."/>
            <person name="Antunes A."/>
            <person name="Greenwold M.J."/>
            <person name="Meredith R.W."/>
            <person name="Odeen A."/>
            <person name="Cui J."/>
            <person name="Zhou Q."/>
            <person name="Xu L."/>
            <person name="Pan H."/>
            <person name="Wang Z."/>
            <person name="Jin L."/>
            <person name="Zhang P."/>
            <person name="Hu H."/>
            <person name="Yang W."/>
            <person name="Hu J."/>
            <person name="Xiao J."/>
            <person name="Yang Z."/>
            <person name="Liu Y."/>
            <person name="Xie Q."/>
            <person name="Yu H."/>
            <person name="Lian J."/>
            <person name="Wen P."/>
            <person name="Zhang F."/>
            <person name="Li H."/>
            <person name="Zeng Y."/>
            <person name="Xiong Z."/>
            <person name="Liu S."/>
            <person name="Zhou L."/>
            <person name="Huang Z."/>
            <person name="An N."/>
            <person name="Wang J."/>
            <person name="Zheng Q."/>
            <person name="Xiong Y."/>
            <person name="Wang G."/>
            <person name="Wang B."/>
            <person name="Wang J."/>
            <person name="Fan Y."/>
            <person name="da Fonseca R.R."/>
            <person name="Alfaro-Nunez A."/>
            <person name="Schubert M."/>
            <person name="Orlando L."/>
            <person name="Mourier T."/>
            <person name="Howard J.T."/>
            <person name="Ganapathy G."/>
            <person name="Pfenning A."/>
            <person name="Whitney O."/>
            <person name="Rivas M.V."/>
            <person name="Hara E."/>
            <person name="Smith J."/>
            <person name="Farre M."/>
            <person name="Narayan J."/>
            <person name="Slavov G."/>
            <person name="Romanov M.N."/>
            <person name="Borges R."/>
            <person name="Machado J.P."/>
            <person name="Khan I."/>
            <person name="Springer M.S."/>
            <person name="Gatesy J."/>
            <person name="Hoffmann F.G."/>
            <person name="Opazo J.C."/>
            <person name="Hastad O."/>
            <person name="Sawyer R.H."/>
            <person name="Kim H."/>
            <person name="Kim K.W."/>
            <person name="Kim H.J."/>
            <person name="Cho S."/>
            <person name="Li N."/>
            <person name="Huang Y."/>
            <person name="Bruford M.W."/>
            <person name="Zhan X."/>
            <person name="Dixon A."/>
            <person name="Bertelsen M.F."/>
            <person name="Derryberry E."/>
            <person name="Warren W."/>
            <person name="Wilson R.K."/>
            <person name="Li S."/>
            <person name="Ray D.A."/>
            <person name="Green R.E."/>
            <person name="O'Brien S.J."/>
            <person name="Griffin D."/>
            <person name="Johnson W.E."/>
            <person name="Haussler D."/>
            <person name="Ryder O.A."/>
            <person name="Willerslev E."/>
            <person name="Graves G.R."/>
            <person name="Alstrom P."/>
            <person name="Fjeldsa J."/>
            <person name="Mindell D.P."/>
            <person name="Edwards S.V."/>
            <person name="Braun E.L."/>
            <person name="Rahbek C."/>
            <person name="Burt D.W."/>
            <person name="Houde P."/>
            <person name="Zhang Y."/>
            <person name="Yang H."/>
            <person name="Wang J."/>
            <person name="Jarvis E.D."/>
            <person name="Gilbert M.T."/>
            <person name="Wang J."/>
        </authorList>
    </citation>
    <scope>NUCLEOTIDE SEQUENCE [LARGE SCALE GENOMIC DNA]</scope>
</reference>
<feature type="non-terminal residue" evidence="3">
    <location>
        <position position="1"/>
    </location>
</feature>
<dbReference type="PANTHER" id="PTHR31697">
    <property type="entry name" value="INTEGRATOR COMPLEX SUBUNIT 5"/>
    <property type="match status" value="1"/>
</dbReference>
<sequence length="723" mass="78571">VAGTQLSPSAHARCALLLLRTLPPARHAALHHLRTLFDHQVCAHLLEREENLNPLGPNPSNLPPPPAGGGLEEVVEEVQKVLGGFIKANPKAWAPLVASWSMDLMGQLSSKYAGRPGVPHPAGGLNELLQLWMSCGATRALMDIYTQCLSAMAGGGGGGGGGGGSQGPDACVDALLDTSIQHSPHFDWVVAHIGSSFPNTIISRVLSCGLQDFCSHGEMGGTLPVGGGALGGDKRVPKLASVVGILGHLAARHGGSIRQELLRMFHQSLNNPPSRDPHQKATVPFLLQLALMSPTLLGTISNDLVPSLTPNVLNQLHHHLGAFSREELDNMVTMVVHLICQSSRGAYQILQPPSHLLPTLRAAVHQFFHLLHQKKGPPPPSHLARTSHLLTRLSSLSLSATKSILQHLVEGALRKGNSHLFGAEPQDFPTPKEPFPTSLLDGNQKFTPTLNCPGGVWSVFHSGVIGKGFKPLWKPEEKLWDPEKVEKEQQHSQNIHIFLNLLLRCCQRGKKPQFQEGKRNQFQDGINPEAAKAVAAALVENICPEASGGAGGELIWPPPEDQSRGNVERDLRICRKFRDHPLLFPLLHLVATGPPALCYCSVLLRGLLGGLMGYWESCREFQPSGSPWHLQASCSLVSILAEGSLIPPVLGKVQELFQHLAPFEVHLLLLSLWEYLRENQPLPQKFTFQPQQGLFLRDFGREGEVGKHLGVLHSVLHKNIQRL</sequence>
<dbReference type="InterPro" id="IPR029444">
    <property type="entry name" value="INTS5_C"/>
</dbReference>
<dbReference type="GO" id="GO:0032039">
    <property type="term" value="C:integrator complex"/>
    <property type="evidence" value="ECO:0007669"/>
    <property type="project" value="InterPro"/>
</dbReference>
<dbReference type="InterPro" id="IPR040316">
    <property type="entry name" value="INTS5"/>
</dbReference>
<dbReference type="EMBL" id="KN126753">
    <property type="protein sequence ID" value="KFU92426.1"/>
    <property type="molecule type" value="Genomic_DNA"/>
</dbReference>
<dbReference type="Proteomes" id="UP000031515">
    <property type="component" value="Unassembled WGS sequence"/>
</dbReference>
<accession>A0A093BNE1</accession>
<evidence type="ECO:0000259" key="1">
    <source>
        <dbReference type="Pfam" id="PF14837"/>
    </source>
</evidence>
<evidence type="ECO:0000313" key="4">
    <source>
        <dbReference type="Proteomes" id="UP000031515"/>
    </source>
</evidence>
<dbReference type="InterPro" id="IPR029445">
    <property type="entry name" value="INTS5_N"/>
</dbReference>
<dbReference type="AlphaFoldDB" id="A0A093BNE1"/>
<proteinExistence type="predicted"/>